<evidence type="ECO:0000256" key="1">
    <source>
        <dbReference type="SAM" id="MobiDB-lite"/>
    </source>
</evidence>
<dbReference type="EMBL" id="OX459944">
    <property type="protein sequence ID" value="CAI9178565.1"/>
    <property type="molecule type" value="Genomic_DNA"/>
</dbReference>
<evidence type="ECO:0000313" key="2">
    <source>
        <dbReference type="EMBL" id="CAI9178565.1"/>
    </source>
</evidence>
<keyword evidence="3" id="KW-1185">Reference proteome</keyword>
<reference evidence="2" key="1">
    <citation type="submission" date="2023-04" db="EMBL/GenBank/DDBJ databases">
        <authorList>
            <consortium name="ELIXIR-Norway"/>
        </authorList>
    </citation>
    <scope>NUCLEOTIDE SEQUENCE [LARGE SCALE GENOMIC DNA]</scope>
</reference>
<organism evidence="2 3">
    <name type="scientific">Rangifer tarandus platyrhynchus</name>
    <name type="common">Svalbard reindeer</name>
    <dbReference type="NCBI Taxonomy" id="3082113"/>
    <lineage>
        <taxon>Eukaryota</taxon>
        <taxon>Metazoa</taxon>
        <taxon>Chordata</taxon>
        <taxon>Craniata</taxon>
        <taxon>Vertebrata</taxon>
        <taxon>Euteleostomi</taxon>
        <taxon>Mammalia</taxon>
        <taxon>Eutheria</taxon>
        <taxon>Laurasiatheria</taxon>
        <taxon>Artiodactyla</taxon>
        <taxon>Ruminantia</taxon>
        <taxon>Pecora</taxon>
        <taxon>Cervidae</taxon>
        <taxon>Odocoileinae</taxon>
        <taxon>Rangifer</taxon>
    </lineage>
</organism>
<feature type="region of interest" description="Disordered" evidence="1">
    <location>
        <begin position="34"/>
        <end position="60"/>
    </location>
</feature>
<evidence type="ECO:0000313" key="3">
    <source>
        <dbReference type="Proteomes" id="UP001176941"/>
    </source>
</evidence>
<name>A0ABN8ZYP8_RANTA</name>
<accession>A0ABN8ZYP8</accession>
<dbReference type="Proteomes" id="UP001176941">
    <property type="component" value="Chromosome 8"/>
</dbReference>
<proteinExistence type="predicted"/>
<sequence length="110" mass="11847">MDLAFPLGARQSALSMGFSRQEYCSELPFPSPGALPNSGIEPGSPALRADSLLSEPRGKPSTSFIRCQVLYRVLGYHGVLSKTTLTFAYLLWGLRGVAQLSSQPRCTAVV</sequence>
<gene>
    <name evidence="2" type="ORF">MRATA1EN1_LOCUS27527</name>
</gene>
<protein>
    <submittedName>
        <fullName evidence="2">Uncharacterized protein</fullName>
    </submittedName>
</protein>